<comment type="caution">
    <text evidence="6">The sequence shown here is derived from an EMBL/GenBank/DDBJ whole genome shotgun (WGS) entry which is preliminary data.</text>
</comment>
<accession>A0ABQ4TK57</accession>
<proteinExistence type="inferred from homology"/>
<dbReference type="Gene3D" id="1.10.10.10">
    <property type="entry name" value="Winged helix-like DNA-binding domain superfamily/Winged helix DNA-binding domain"/>
    <property type="match status" value="1"/>
</dbReference>
<evidence type="ECO:0000313" key="6">
    <source>
        <dbReference type="EMBL" id="GJE55209.1"/>
    </source>
</evidence>
<organism evidence="6 7">
    <name type="scientific">Methylobacterium thuringiense</name>
    <dbReference type="NCBI Taxonomy" id="1003091"/>
    <lineage>
        <taxon>Bacteria</taxon>
        <taxon>Pseudomonadati</taxon>
        <taxon>Pseudomonadota</taxon>
        <taxon>Alphaproteobacteria</taxon>
        <taxon>Hyphomicrobiales</taxon>
        <taxon>Methylobacteriaceae</taxon>
        <taxon>Methylobacterium</taxon>
    </lineage>
</organism>
<sequence length="299" mass="32588">MDRLDAMSILLTVIEEGSLSAGSRKLRLPLTTVSRRISDLERHLGTRLLNRTSRRIDLTPTGQTYVAASKRILEQVLEAERAAAGEYSTPRGELFVTAPIVFGRRHIVPLATAFLAAHPEIDIRLFLIDRSVNLVEDHVDIALRIGPLADSALLATRLGSVRRVVCASPDYLARRGVPTTPQALSGHEAVTFQGFPATPEWRFQDGAKTITVPVRARLAVNTAEAAVDAALAGLGITRVLSYQVAPEIRSGALTLILEGYEPEPLPVSFVHPEQGPTPIKVRAFLDWSVPKLRAYLGTL</sequence>
<dbReference type="InterPro" id="IPR036388">
    <property type="entry name" value="WH-like_DNA-bd_sf"/>
</dbReference>
<evidence type="ECO:0000256" key="1">
    <source>
        <dbReference type="ARBA" id="ARBA00009437"/>
    </source>
</evidence>
<evidence type="ECO:0000256" key="4">
    <source>
        <dbReference type="ARBA" id="ARBA00023163"/>
    </source>
</evidence>
<dbReference type="InterPro" id="IPR000847">
    <property type="entry name" value="LysR_HTH_N"/>
</dbReference>
<dbReference type="InterPro" id="IPR058163">
    <property type="entry name" value="LysR-type_TF_proteobact-type"/>
</dbReference>
<evidence type="ECO:0000256" key="3">
    <source>
        <dbReference type="ARBA" id="ARBA00023125"/>
    </source>
</evidence>
<evidence type="ECO:0000313" key="7">
    <source>
        <dbReference type="Proteomes" id="UP001055101"/>
    </source>
</evidence>
<keyword evidence="2" id="KW-0805">Transcription regulation</keyword>
<reference evidence="6" key="2">
    <citation type="submission" date="2021-08" db="EMBL/GenBank/DDBJ databases">
        <authorList>
            <person name="Tani A."/>
            <person name="Ola A."/>
            <person name="Ogura Y."/>
            <person name="Katsura K."/>
            <person name="Hayashi T."/>
        </authorList>
    </citation>
    <scope>NUCLEOTIDE SEQUENCE</scope>
    <source>
        <strain evidence="6">DSM 23674</strain>
    </source>
</reference>
<gene>
    <name evidence="6" type="primary">pgrR_1</name>
    <name evidence="6" type="ORF">EKPJFOCH_1698</name>
</gene>
<evidence type="ECO:0000259" key="5">
    <source>
        <dbReference type="PROSITE" id="PS50931"/>
    </source>
</evidence>
<comment type="similarity">
    <text evidence="1">Belongs to the LysR transcriptional regulatory family.</text>
</comment>
<reference evidence="6" key="1">
    <citation type="journal article" date="2021" name="Front. Microbiol.">
        <title>Comprehensive Comparative Genomics and Phenotyping of Methylobacterium Species.</title>
        <authorList>
            <person name="Alessa O."/>
            <person name="Ogura Y."/>
            <person name="Fujitani Y."/>
            <person name="Takami H."/>
            <person name="Hayashi T."/>
            <person name="Sahin N."/>
            <person name="Tani A."/>
        </authorList>
    </citation>
    <scope>NUCLEOTIDE SEQUENCE</scope>
    <source>
        <strain evidence="6">DSM 23674</strain>
    </source>
</reference>
<feature type="domain" description="HTH lysR-type" evidence="5">
    <location>
        <begin position="1"/>
        <end position="59"/>
    </location>
</feature>
<dbReference type="Pfam" id="PF03466">
    <property type="entry name" value="LysR_substrate"/>
    <property type="match status" value="1"/>
</dbReference>
<dbReference type="SUPFAM" id="SSF53850">
    <property type="entry name" value="Periplasmic binding protein-like II"/>
    <property type="match status" value="1"/>
</dbReference>
<dbReference type="Gene3D" id="3.40.190.290">
    <property type="match status" value="1"/>
</dbReference>
<dbReference type="InterPro" id="IPR005119">
    <property type="entry name" value="LysR_subst-bd"/>
</dbReference>
<dbReference type="EMBL" id="BPRA01000007">
    <property type="protein sequence ID" value="GJE55209.1"/>
    <property type="molecule type" value="Genomic_DNA"/>
</dbReference>
<dbReference type="RefSeq" id="WP_147814733.1">
    <property type="nucleotide sequence ID" value="NZ_BPRA01000007.1"/>
</dbReference>
<protein>
    <submittedName>
        <fullName evidence="6">HTH-type transcriptional regulator PgrR</fullName>
    </submittedName>
</protein>
<keyword evidence="4" id="KW-0804">Transcription</keyword>
<dbReference type="Pfam" id="PF00126">
    <property type="entry name" value="HTH_1"/>
    <property type="match status" value="1"/>
</dbReference>
<evidence type="ECO:0000256" key="2">
    <source>
        <dbReference type="ARBA" id="ARBA00023015"/>
    </source>
</evidence>
<name>A0ABQ4TK57_9HYPH</name>
<keyword evidence="3" id="KW-0238">DNA-binding</keyword>
<dbReference type="PROSITE" id="PS50931">
    <property type="entry name" value="HTH_LYSR"/>
    <property type="match status" value="1"/>
</dbReference>
<keyword evidence="7" id="KW-1185">Reference proteome</keyword>
<dbReference type="PANTHER" id="PTHR30537">
    <property type="entry name" value="HTH-TYPE TRANSCRIPTIONAL REGULATOR"/>
    <property type="match status" value="1"/>
</dbReference>
<dbReference type="InterPro" id="IPR036390">
    <property type="entry name" value="WH_DNA-bd_sf"/>
</dbReference>
<dbReference type="CDD" id="cd08471">
    <property type="entry name" value="PBP2_CrgA_like_2"/>
    <property type="match status" value="1"/>
</dbReference>
<dbReference type="PANTHER" id="PTHR30537:SF5">
    <property type="entry name" value="HTH-TYPE TRANSCRIPTIONAL ACTIVATOR TTDR-RELATED"/>
    <property type="match status" value="1"/>
</dbReference>
<dbReference type="SUPFAM" id="SSF46785">
    <property type="entry name" value="Winged helix' DNA-binding domain"/>
    <property type="match status" value="1"/>
</dbReference>
<dbReference type="Proteomes" id="UP001055101">
    <property type="component" value="Unassembled WGS sequence"/>
</dbReference>